<organism evidence="1 2">
    <name type="scientific">Malonomonas rubra DSM 5091</name>
    <dbReference type="NCBI Taxonomy" id="1122189"/>
    <lineage>
        <taxon>Bacteria</taxon>
        <taxon>Pseudomonadati</taxon>
        <taxon>Thermodesulfobacteriota</taxon>
        <taxon>Desulfuromonadia</taxon>
        <taxon>Desulfuromonadales</taxon>
        <taxon>Geopsychrobacteraceae</taxon>
        <taxon>Malonomonas</taxon>
    </lineage>
</organism>
<gene>
    <name evidence="1" type="ORF">SAMN02745165_00184</name>
</gene>
<dbReference type="RefSeq" id="WP_139249266.1">
    <property type="nucleotide sequence ID" value="NZ_FQZT01000001.1"/>
</dbReference>
<dbReference type="STRING" id="1122189.SAMN02745165_00184"/>
<proteinExistence type="predicted"/>
<accession>A0A1M6BHK5</accession>
<evidence type="ECO:0000313" key="1">
    <source>
        <dbReference type="EMBL" id="SHI48189.1"/>
    </source>
</evidence>
<protein>
    <submittedName>
        <fullName evidence="1">Citrate synthase</fullName>
    </submittedName>
</protein>
<dbReference type="EMBL" id="FQZT01000001">
    <property type="protein sequence ID" value="SHI48189.1"/>
    <property type="molecule type" value="Genomic_DNA"/>
</dbReference>
<keyword evidence="2" id="KW-1185">Reference proteome</keyword>
<sequence length="274" mass="30553">MSKLDFWDQHRGIIKSSKGGWKIGRGIFNHDYEMMADLVGYKSYFQVMVLNATGRMIEKKQADWIEAVFICLSWPDPRIWCNQIGSLGGTLRSSVVASTSVGNMAGDSRLYGQKTLIAGAEFIQSALQEKKKGLTAAEIVAREAQKHRGKPNIVGYARPIAKGDERVVALERYAKELKLSEGEHLLLAREIDNVLLQQYDESINVNGYCCAIMSDFGFSPQETYRISTLLIAGGILACHTDAWQRPAESFYPLRCTDIDYQGPAPRPVPGKENN</sequence>
<dbReference type="Proteomes" id="UP000184171">
    <property type="component" value="Unassembled WGS sequence"/>
</dbReference>
<reference evidence="1 2" key="1">
    <citation type="submission" date="2016-11" db="EMBL/GenBank/DDBJ databases">
        <authorList>
            <person name="Jaros S."/>
            <person name="Januszkiewicz K."/>
            <person name="Wedrychowicz H."/>
        </authorList>
    </citation>
    <scope>NUCLEOTIDE SEQUENCE [LARGE SCALE GENOMIC DNA]</scope>
    <source>
        <strain evidence="1 2">DSM 5091</strain>
    </source>
</reference>
<dbReference type="AlphaFoldDB" id="A0A1M6BHK5"/>
<evidence type="ECO:0000313" key="2">
    <source>
        <dbReference type="Proteomes" id="UP000184171"/>
    </source>
</evidence>
<name>A0A1M6BHK5_MALRU</name>
<dbReference type="OrthoDB" id="5405293at2"/>